<keyword evidence="3" id="KW-1185">Reference proteome</keyword>
<organism evidence="2 3">
    <name type="scientific">Marasmius crinis-equi</name>
    <dbReference type="NCBI Taxonomy" id="585013"/>
    <lineage>
        <taxon>Eukaryota</taxon>
        <taxon>Fungi</taxon>
        <taxon>Dikarya</taxon>
        <taxon>Basidiomycota</taxon>
        <taxon>Agaricomycotina</taxon>
        <taxon>Agaricomycetes</taxon>
        <taxon>Agaricomycetidae</taxon>
        <taxon>Agaricales</taxon>
        <taxon>Marasmiineae</taxon>
        <taxon>Marasmiaceae</taxon>
        <taxon>Marasmius</taxon>
    </lineage>
</organism>
<feature type="non-terminal residue" evidence="2">
    <location>
        <position position="253"/>
    </location>
</feature>
<name>A0ABR3EUU7_9AGAR</name>
<feature type="region of interest" description="Disordered" evidence="1">
    <location>
        <begin position="55"/>
        <end position="125"/>
    </location>
</feature>
<reference evidence="2 3" key="1">
    <citation type="submission" date="2024-02" db="EMBL/GenBank/DDBJ databases">
        <title>A draft genome for the cacao thread blight pathogen Marasmius crinis-equi.</title>
        <authorList>
            <person name="Cohen S.P."/>
            <person name="Baruah I.K."/>
            <person name="Amoako-Attah I."/>
            <person name="Bukari Y."/>
            <person name="Meinhardt L.W."/>
            <person name="Bailey B.A."/>
        </authorList>
    </citation>
    <scope>NUCLEOTIDE SEQUENCE [LARGE SCALE GENOMIC DNA]</scope>
    <source>
        <strain evidence="2 3">GH-76</strain>
    </source>
</reference>
<gene>
    <name evidence="2" type="ORF">V5O48_015335</name>
</gene>
<sequence>MSDTLPLATSASGRAPPNLPLPESLPFFRPSKPFIPPLGTPPWAKSLDLPPHHTPLHGNLPFSPRTDANPGYFPGESLTQLGGLGSNYTGYPTDLPSAPSSDSHSHPNTPGTRPAEMHGSLPGYGMGTPYRTPMSLYPPPHPAAYAPSPHPGSWPVPPMGTPYEPPSREIPMLYSPPSGYPLPPTQSGGAFDMSAMGEASDGLDGSEPEIDLISRWAAGDHYGPVLEPFLTHVLNIKVLVNPLLSPPTPDSDL</sequence>
<protein>
    <submittedName>
        <fullName evidence="2">Uncharacterized protein</fullName>
    </submittedName>
</protein>
<dbReference type="EMBL" id="JBAHYK010001820">
    <property type="protein sequence ID" value="KAL0566668.1"/>
    <property type="molecule type" value="Genomic_DNA"/>
</dbReference>
<feature type="region of interest" description="Disordered" evidence="1">
    <location>
        <begin position="1"/>
        <end position="24"/>
    </location>
</feature>
<evidence type="ECO:0000256" key="1">
    <source>
        <dbReference type="SAM" id="MobiDB-lite"/>
    </source>
</evidence>
<evidence type="ECO:0000313" key="3">
    <source>
        <dbReference type="Proteomes" id="UP001465976"/>
    </source>
</evidence>
<feature type="compositionally biased region" description="Polar residues" evidence="1">
    <location>
        <begin position="1"/>
        <end position="12"/>
    </location>
</feature>
<accession>A0ABR3EUU7</accession>
<proteinExistence type="predicted"/>
<evidence type="ECO:0000313" key="2">
    <source>
        <dbReference type="EMBL" id="KAL0566668.1"/>
    </source>
</evidence>
<comment type="caution">
    <text evidence="2">The sequence shown here is derived from an EMBL/GenBank/DDBJ whole genome shotgun (WGS) entry which is preliminary data.</text>
</comment>
<dbReference type="Proteomes" id="UP001465976">
    <property type="component" value="Unassembled WGS sequence"/>
</dbReference>